<dbReference type="GO" id="GO:0046872">
    <property type="term" value="F:metal ion binding"/>
    <property type="evidence" value="ECO:0007669"/>
    <property type="project" value="UniProtKB-KW"/>
</dbReference>
<dbReference type="AlphaFoldDB" id="A0AA49FKG8"/>
<keyword evidence="8" id="KW-0350">Heme biosynthesis</keyword>
<comment type="subcellular location">
    <subcellularLocation>
        <location evidence="1">Membrane</location>
        <topology evidence="1">Multi-pass membrane protein</topology>
    </subcellularLocation>
</comment>
<keyword evidence="6" id="KW-0560">Oxidoreductase</keyword>
<feature type="transmembrane region" description="Helical" evidence="12">
    <location>
        <begin position="221"/>
        <end position="240"/>
    </location>
</feature>
<keyword evidence="7" id="KW-0408">Iron</keyword>
<dbReference type="GO" id="GO:0006784">
    <property type="term" value="P:heme A biosynthetic process"/>
    <property type="evidence" value="ECO:0007669"/>
    <property type="project" value="InterPro"/>
</dbReference>
<feature type="transmembrane region" description="Helical" evidence="12">
    <location>
        <begin position="246"/>
        <end position="266"/>
    </location>
</feature>
<dbReference type="KEGG" id="npv:OHM77_13150"/>
<gene>
    <name evidence="13" type="ORF">OHM77_13150</name>
</gene>
<feature type="transmembrane region" description="Helical" evidence="12">
    <location>
        <begin position="196"/>
        <end position="214"/>
    </location>
</feature>
<evidence type="ECO:0000256" key="12">
    <source>
        <dbReference type="SAM" id="Phobius"/>
    </source>
</evidence>
<reference evidence="13" key="1">
    <citation type="journal article" date="2023" name="Nat. Microbiol.">
        <title>Enrichment and characterization of a nitric oxide-reducing microbial community in a continuous bioreactor.</title>
        <authorList>
            <person name="Garrido-Amador P."/>
            <person name="Stortenbeker N."/>
            <person name="Wessels H.J.C.T."/>
            <person name="Speth D.R."/>
            <person name="Garcia-Heredia I."/>
            <person name="Kartal B."/>
        </authorList>
    </citation>
    <scope>NUCLEOTIDE SEQUENCE</scope>
    <source>
        <strain evidence="13">MAG1</strain>
    </source>
</reference>
<sequence length="271" mass="27991">MDASQAIRPRRVRILALVLTALSLGVVGVSAFLRLQGAGLGCADWPACYGQLLAAATHSPPPVGRLIHRIVATSALLLAIALAWYVLRPRPLPPLVRPVLALLGLMLFLSVVGIWSADPRRTLVNFINLVGGLGLVSMSWRIVMASTEAGMPGRTSSSPALAAGMILLAATVILGALIGASYAALDGSAGGTALHWLHRIGAVIAVLLLGQAAFKRLDSMASKVLLGLLGLEILLGAITVMGDFPLWAAVGHNVAAAALLASAAQFRRTSA</sequence>
<comment type="pathway">
    <text evidence="11">Porphyrin-containing compound metabolism.</text>
</comment>
<keyword evidence="3 12" id="KW-0812">Transmembrane</keyword>
<dbReference type="InterPro" id="IPR003780">
    <property type="entry name" value="COX15/CtaA_fam"/>
</dbReference>
<dbReference type="Pfam" id="PF02628">
    <property type="entry name" value="COX15-CtaA"/>
    <property type="match status" value="2"/>
</dbReference>
<dbReference type="PANTHER" id="PTHR35457:SF1">
    <property type="entry name" value="HEME A SYNTHASE"/>
    <property type="match status" value="1"/>
</dbReference>
<dbReference type="InterPro" id="IPR050450">
    <property type="entry name" value="COX15/CtaA_HemeA_synthase"/>
</dbReference>
<accession>A0AA49FKG8</accession>
<keyword evidence="4" id="KW-0479">Metal-binding</keyword>
<evidence type="ECO:0000256" key="7">
    <source>
        <dbReference type="ARBA" id="ARBA00023004"/>
    </source>
</evidence>
<evidence type="ECO:0000256" key="5">
    <source>
        <dbReference type="ARBA" id="ARBA00022989"/>
    </source>
</evidence>
<keyword evidence="10" id="KW-1015">Disulfide bond</keyword>
<feature type="transmembrane region" description="Helical" evidence="12">
    <location>
        <begin position="99"/>
        <end position="117"/>
    </location>
</feature>
<evidence type="ECO:0000256" key="10">
    <source>
        <dbReference type="ARBA" id="ARBA00023157"/>
    </source>
</evidence>
<evidence type="ECO:0000256" key="8">
    <source>
        <dbReference type="ARBA" id="ARBA00023133"/>
    </source>
</evidence>
<keyword evidence="2" id="KW-1003">Cell membrane</keyword>
<dbReference type="GO" id="GO:0016020">
    <property type="term" value="C:membrane"/>
    <property type="evidence" value="ECO:0007669"/>
    <property type="project" value="UniProtKB-SubCell"/>
</dbReference>
<evidence type="ECO:0000256" key="4">
    <source>
        <dbReference type="ARBA" id="ARBA00022723"/>
    </source>
</evidence>
<evidence type="ECO:0000256" key="3">
    <source>
        <dbReference type="ARBA" id="ARBA00022692"/>
    </source>
</evidence>
<dbReference type="PANTHER" id="PTHR35457">
    <property type="entry name" value="HEME A SYNTHASE"/>
    <property type="match status" value="1"/>
</dbReference>
<feature type="transmembrane region" description="Helical" evidence="12">
    <location>
        <begin position="66"/>
        <end position="87"/>
    </location>
</feature>
<feature type="transmembrane region" description="Helical" evidence="12">
    <location>
        <begin position="123"/>
        <end position="140"/>
    </location>
</feature>
<keyword evidence="5 12" id="KW-1133">Transmembrane helix</keyword>
<keyword evidence="9 12" id="KW-0472">Membrane</keyword>
<feature type="transmembrane region" description="Helical" evidence="12">
    <location>
        <begin position="161"/>
        <end position="184"/>
    </location>
</feature>
<dbReference type="Proteomes" id="UP001234916">
    <property type="component" value="Chromosome"/>
</dbReference>
<name>A0AA49FKG8_9PROT</name>
<evidence type="ECO:0000256" key="1">
    <source>
        <dbReference type="ARBA" id="ARBA00004141"/>
    </source>
</evidence>
<evidence type="ECO:0000256" key="9">
    <source>
        <dbReference type="ARBA" id="ARBA00023136"/>
    </source>
</evidence>
<proteinExistence type="predicted"/>
<protein>
    <submittedName>
        <fullName evidence="13">COX15/CtaA family protein</fullName>
    </submittedName>
</protein>
<organism evidence="13">
    <name type="scientific">Candidatus Nitricoxidivorans perseverans</name>
    <dbReference type="NCBI Taxonomy" id="2975601"/>
    <lineage>
        <taxon>Bacteria</taxon>
        <taxon>Pseudomonadati</taxon>
        <taxon>Pseudomonadota</taxon>
        <taxon>Betaproteobacteria</taxon>
        <taxon>Nitrosomonadales</taxon>
        <taxon>Sterolibacteriaceae</taxon>
        <taxon>Candidatus Nitricoxidivorans</taxon>
    </lineage>
</organism>
<feature type="transmembrane region" description="Helical" evidence="12">
    <location>
        <begin position="12"/>
        <end position="33"/>
    </location>
</feature>
<dbReference type="EMBL" id="CP107246">
    <property type="protein sequence ID" value="WIM05606.1"/>
    <property type="molecule type" value="Genomic_DNA"/>
</dbReference>
<evidence type="ECO:0000256" key="6">
    <source>
        <dbReference type="ARBA" id="ARBA00023002"/>
    </source>
</evidence>
<evidence type="ECO:0000256" key="2">
    <source>
        <dbReference type="ARBA" id="ARBA00022475"/>
    </source>
</evidence>
<evidence type="ECO:0000256" key="11">
    <source>
        <dbReference type="ARBA" id="ARBA00023444"/>
    </source>
</evidence>
<evidence type="ECO:0000313" key="13">
    <source>
        <dbReference type="EMBL" id="WIM05606.1"/>
    </source>
</evidence>
<dbReference type="GO" id="GO:0016491">
    <property type="term" value="F:oxidoreductase activity"/>
    <property type="evidence" value="ECO:0007669"/>
    <property type="project" value="UniProtKB-KW"/>
</dbReference>